<keyword evidence="1" id="KW-0812">Transmembrane</keyword>
<comment type="caution">
    <text evidence="2">The sequence shown here is derived from an EMBL/GenBank/DDBJ whole genome shotgun (WGS) entry which is preliminary data.</text>
</comment>
<dbReference type="Pfam" id="PF09605">
    <property type="entry name" value="Trep_Strep"/>
    <property type="match status" value="1"/>
</dbReference>
<evidence type="ECO:0000256" key="1">
    <source>
        <dbReference type="SAM" id="Phobius"/>
    </source>
</evidence>
<feature type="transmembrane region" description="Helical" evidence="1">
    <location>
        <begin position="154"/>
        <end position="175"/>
    </location>
</feature>
<dbReference type="GeneID" id="60840327"/>
<keyword evidence="1" id="KW-0472">Membrane</keyword>
<evidence type="ECO:0000313" key="3">
    <source>
        <dbReference type="Proteomes" id="UP000730862"/>
    </source>
</evidence>
<gene>
    <name evidence="2" type="ORF">KIA07_08535</name>
</gene>
<evidence type="ECO:0000313" key="2">
    <source>
        <dbReference type="EMBL" id="MBS5965689.1"/>
    </source>
</evidence>
<protein>
    <submittedName>
        <fullName evidence="2">MptD family putative ECF transporter S component</fullName>
    </submittedName>
</protein>
<feature type="transmembrane region" description="Helical" evidence="1">
    <location>
        <begin position="36"/>
        <end position="55"/>
    </location>
</feature>
<dbReference type="RefSeq" id="WP_019118518.1">
    <property type="nucleotide sequence ID" value="NZ_BAAAWC010000053.1"/>
</dbReference>
<proteinExistence type="predicted"/>
<keyword evidence="1" id="KW-1133">Transmembrane helix</keyword>
<accession>A0A233VND0</accession>
<dbReference type="Proteomes" id="UP000730862">
    <property type="component" value="Unassembled WGS sequence"/>
</dbReference>
<dbReference type="EMBL" id="JAHAIK010000032">
    <property type="protein sequence ID" value="MBS5965689.1"/>
    <property type="molecule type" value="Genomic_DNA"/>
</dbReference>
<dbReference type="NCBIfam" id="TIGR02185">
    <property type="entry name" value="Trep_Strep"/>
    <property type="match status" value="1"/>
</dbReference>
<reference evidence="2" key="1">
    <citation type="submission" date="2021-02" db="EMBL/GenBank/DDBJ databases">
        <title>Infant gut strain persistence is associated with maternal origin, phylogeny, and functional potential including surface adhesion and iron acquisition.</title>
        <authorList>
            <person name="Lou Y.C."/>
        </authorList>
    </citation>
    <scope>NUCLEOTIDE SEQUENCE</scope>
    <source>
        <strain evidence="2">L3_058_000G1_dasL3_058_000G1_concoct_72</strain>
    </source>
</reference>
<feature type="transmembrane region" description="Helical" evidence="1">
    <location>
        <begin position="113"/>
        <end position="133"/>
    </location>
</feature>
<feature type="transmembrane region" description="Helical" evidence="1">
    <location>
        <begin position="9"/>
        <end position="30"/>
    </location>
</feature>
<name>A0A233VND0_FINMA</name>
<sequence length="196" mass="21401">MNLKNIVKIAVFSVIGFVLTMGLGYATGALGVMPSLYLSCAFATIVVAPVFVILARSVKVRGTAFLYFFLIGLFYTLMGMWPIIIINTIAGILAELVVGSSENYDRGNSKVGLAFGAGMFVYSLHPMIIVFFFSKSKAMLEMMGADYFDFLRNFYTPANIGICFVISIIASIIGAKFGSYIYNKFFAGRNKKSVLG</sequence>
<organism evidence="2 3">
    <name type="scientific">Finegoldia magna</name>
    <name type="common">Peptostreptococcus magnus</name>
    <dbReference type="NCBI Taxonomy" id="1260"/>
    <lineage>
        <taxon>Bacteria</taxon>
        <taxon>Bacillati</taxon>
        <taxon>Bacillota</taxon>
        <taxon>Tissierellia</taxon>
        <taxon>Tissierellales</taxon>
        <taxon>Peptoniphilaceae</taxon>
        <taxon>Finegoldia</taxon>
    </lineage>
</organism>
<dbReference type="InterPro" id="IPR011733">
    <property type="entry name" value="CHP02185_IM"/>
</dbReference>
<dbReference type="AlphaFoldDB" id="A0A233VND0"/>
<feature type="transmembrane region" description="Helical" evidence="1">
    <location>
        <begin position="67"/>
        <end position="93"/>
    </location>
</feature>